<protein>
    <submittedName>
        <fullName evidence="2">Uncharacterized protein</fullName>
    </submittedName>
</protein>
<proteinExistence type="predicted"/>
<evidence type="ECO:0000256" key="1">
    <source>
        <dbReference type="SAM" id="SignalP"/>
    </source>
</evidence>
<evidence type="ECO:0000313" key="3">
    <source>
        <dbReference type="Proteomes" id="UP001151532"/>
    </source>
</evidence>
<name>A0A9Q0URC4_SALPP</name>
<evidence type="ECO:0000313" key="2">
    <source>
        <dbReference type="EMBL" id="KAJ6734661.1"/>
    </source>
</evidence>
<feature type="chain" id="PRO_5040363078" evidence="1">
    <location>
        <begin position="27"/>
        <end position="58"/>
    </location>
</feature>
<organism evidence="2 3">
    <name type="scientific">Salix purpurea</name>
    <name type="common">Purple osier willow</name>
    <dbReference type="NCBI Taxonomy" id="77065"/>
    <lineage>
        <taxon>Eukaryota</taxon>
        <taxon>Viridiplantae</taxon>
        <taxon>Streptophyta</taxon>
        <taxon>Embryophyta</taxon>
        <taxon>Tracheophyta</taxon>
        <taxon>Spermatophyta</taxon>
        <taxon>Magnoliopsida</taxon>
        <taxon>eudicotyledons</taxon>
        <taxon>Gunneridae</taxon>
        <taxon>Pentapetalae</taxon>
        <taxon>rosids</taxon>
        <taxon>fabids</taxon>
        <taxon>Malpighiales</taxon>
        <taxon>Salicaceae</taxon>
        <taxon>Saliceae</taxon>
        <taxon>Salix</taxon>
    </lineage>
</organism>
<gene>
    <name evidence="2" type="ORF">OIU79_001850</name>
</gene>
<comment type="caution">
    <text evidence="2">The sequence shown here is derived from an EMBL/GenBank/DDBJ whole genome shotgun (WGS) entry which is preliminary data.</text>
</comment>
<dbReference type="Proteomes" id="UP001151532">
    <property type="component" value="Chromosome 17"/>
</dbReference>
<dbReference type="AlphaFoldDB" id="A0A9Q0URC4"/>
<sequence length="58" mass="6678">MNKQVLNGTCFSRLLLFLFLASGIKSIRCWSAKNIEFLLLLDCQEPVIKCGRCWLMVI</sequence>
<keyword evidence="1" id="KW-0732">Signal</keyword>
<keyword evidence="3" id="KW-1185">Reference proteome</keyword>
<accession>A0A9Q0URC4</accession>
<reference evidence="2" key="1">
    <citation type="submission" date="2022-11" db="EMBL/GenBank/DDBJ databases">
        <authorList>
            <person name="Hyden B.L."/>
            <person name="Feng K."/>
            <person name="Yates T."/>
            <person name="Jawdy S."/>
            <person name="Smart L.B."/>
            <person name="Muchero W."/>
        </authorList>
    </citation>
    <scope>NUCLEOTIDE SEQUENCE</scope>
    <source>
        <tissue evidence="2">Shoot tip</tissue>
    </source>
</reference>
<feature type="signal peptide" evidence="1">
    <location>
        <begin position="1"/>
        <end position="26"/>
    </location>
</feature>
<reference evidence="2" key="2">
    <citation type="journal article" date="2023" name="Int. J. Mol. Sci.">
        <title>De Novo Assembly and Annotation of 11 Diverse Shrub Willow (Salix) Genomes Reveals Novel Gene Organization in Sex-Linked Regions.</title>
        <authorList>
            <person name="Hyden B."/>
            <person name="Feng K."/>
            <person name="Yates T.B."/>
            <person name="Jawdy S."/>
            <person name="Cereghino C."/>
            <person name="Smart L.B."/>
            <person name="Muchero W."/>
        </authorList>
    </citation>
    <scope>NUCLEOTIDE SEQUENCE</scope>
    <source>
        <tissue evidence="2">Shoot tip</tissue>
    </source>
</reference>
<dbReference type="EMBL" id="JAPFFK010000011">
    <property type="protein sequence ID" value="KAJ6734661.1"/>
    <property type="molecule type" value="Genomic_DNA"/>
</dbReference>